<dbReference type="RefSeq" id="WP_011843974.1">
    <property type="nucleotide sequence ID" value="NZ_CP109831.1"/>
</dbReference>
<accession>A0AAX3E8L0</accession>
<comment type="similarity">
    <text evidence="1">Belongs to the AHA1 family.</text>
</comment>
<dbReference type="EMBL" id="CP109831">
    <property type="protein sequence ID" value="UYU18480.1"/>
    <property type="molecule type" value="Genomic_DNA"/>
</dbReference>
<evidence type="ECO:0000259" key="2">
    <source>
        <dbReference type="Pfam" id="PF08327"/>
    </source>
</evidence>
<dbReference type="Proteomes" id="UP001156196">
    <property type="component" value="Chromosome"/>
</dbReference>
<gene>
    <name evidence="3" type="ORF">OH143_12385</name>
</gene>
<dbReference type="AlphaFoldDB" id="A0AAX3E8L0"/>
<dbReference type="SUPFAM" id="SSF55961">
    <property type="entry name" value="Bet v1-like"/>
    <property type="match status" value="1"/>
</dbReference>
<reference evidence="3" key="1">
    <citation type="submission" date="2022-10" db="EMBL/GenBank/DDBJ databases">
        <title>Complete genome of Methanoculleus submarinus DSM 15122.</title>
        <authorList>
            <person name="Chen S.-C."/>
            <person name="Lai S.-J."/>
            <person name="You Y.-T."/>
        </authorList>
    </citation>
    <scope>NUCLEOTIDE SEQUENCE</scope>
    <source>
        <strain evidence="3">DSM 15122</strain>
    </source>
</reference>
<sequence>MAETSLTAEPGKQDVVISREFDAPRDLVFRACTDPELVSQWWGPESVTTTVEKMDARPGGTWRVVQRDAGGSDYAFHGVYHEATPERIVDTFEYEAMPGHVLLETQTLEDLGGGRTRLTDHLIFQSVEDRDGMLQAGSQEEMIEPLERLAGLLQSLKQAAPAR</sequence>
<evidence type="ECO:0000313" key="4">
    <source>
        <dbReference type="Proteomes" id="UP001156196"/>
    </source>
</evidence>
<name>A0AAX3E8L0_9EURY</name>
<dbReference type="CDD" id="cd07826">
    <property type="entry name" value="SRPBCC_CalC_Aha1-like_9"/>
    <property type="match status" value="1"/>
</dbReference>
<dbReference type="KEGG" id="msum:OH143_12385"/>
<dbReference type="Pfam" id="PF08327">
    <property type="entry name" value="AHSA1"/>
    <property type="match status" value="1"/>
</dbReference>
<keyword evidence="4" id="KW-1185">Reference proteome</keyword>
<dbReference type="Gene3D" id="3.30.530.20">
    <property type="match status" value="1"/>
</dbReference>
<dbReference type="GeneID" id="4846621"/>
<dbReference type="GeneID" id="76731703"/>
<dbReference type="InterPro" id="IPR013538">
    <property type="entry name" value="ASHA1/2-like_C"/>
</dbReference>
<protein>
    <submittedName>
        <fullName evidence="3">SRPBCC family protein</fullName>
    </submittedName>
</protein>
<evidence type="ECO:0000313" key="3">
    <source>
        <dbReference type="EMBL" id="UYU18480.1"/>
    </source>
</evidence>
<organism evidence="3 4">
    <name type="scientific">Methanoculleus submarinus</name>
    <dbReference type="NCBI Taxonomy" id="204050"/>
    <lineage>
        <taxon>Archaea</taxon>
        <taxon>Methanobacteriati</taxon>
        <taxon>Methanobacteriota</taxon>
        <taxon>Stenosarchaea group</taxon>
        <taxon>Methanomicrobia</taxon>
        <taxon>Methanomicrobiales</taxon>
        <taxon>Methanomicrobiaceae</taxon>
        <taxon>Methanoculleus</taxon>
    </lineage>
</organism>
<proteinExistence type="inferred from homology"/>
<dbReference type="InterPro" id="IPR023393">
    <property type="entry name" value="START-like_dom_sf"/>
</dbReference>
<feature type="domain" description="Activator of Hsp90 ATPase homologue 1/2-like C-terminal" evidence="2">
    <location>
        <begin position="22"/>
        <end position="153"/>
    </location>
</feature>
<evidence type="ECO:0000256" key="1">
    <source>
        <dbReference type="ARBA" id="ARBA00006817"/>
    </source>
</evidence>